<organism evidence="2 3">
    <name type="scientific">Pantoea vagans</name>
    <dbReference type="NCBI Taxonomy" id="470934"/>
    <lineage>
        <taxon>Bacteria</taxon>
        <taxon>Pseudomonadati</taxon>
        <taxon>Pseudomonadota</taxon>
        <taxon>Gammaproteobacteria</taxon>
        <taxon>Enterobacterales</taxon>
        <taxon>Erwiniaceae</taxon>
        <taxon>Pantoea</taxon>
    </lineage>
</organism>
<accession>A0ABY3LKW4</accession>
<name>A0ABY3LKW4_9GAMM</name>
<dbReference type="EMBL" id="RCNL01000001">
    <property type="protein sequence ID" value="TXL80772.1"/>
    <property type="molecule type" value="Genomic_DNA"/>
</dbReference>
<dbReference type="Pfam" id="PF18735">
    <property type="entry name" value="HEPN_RiboL-PSP"/>
    <property type="match status" value="1"/>
</dbReference>
<dbReference type="Proteomes" id="UP000426772">
    <property type="component" value="Unassembled WGS sequence"/>
</dbReference>
<reference evidence="2 3" key="1">
    <citation type="submission" date="2018-10" db="EMBL/GenBank/DDBJ databases">
        <title>Draft genome sequence of Pantoea vagans isolated from corpses of the sugarcane aphid Melanaphis sacchari Zehntner.</title>
        <authorList>
            <person name="Toledo E."/>
            <person name="Pena G."/>
            <person name="Lozano L."/>
        </authorList>
    </citation>
    <scope>NUCLEOTIDE SEQUENCE [LARGE SCALE GENOMIC DNA]</scope>
    <source>
        <strain evidence="2 3">ET-90</strain>
    </source>
</reference>
<evidence type="ECO:0000259" key="1">
    <source>
        <dbReference type="Pfam" id="PF18735"/>
    </source>
</evidence>
<proteinExistence type="predicted"/>
<keyword evidence="3" id="KW-1185">Reference proteome</keyword>
<dbReference type="RefSeq" id="WP_147788330.1">
    <property type="nucleotide sequence ID" value="NZ_RCNL01000001.1"/>
</dbReference>
<comment type="caution">
    <text evidence="2">The sequence shown here is derived from an EMBL/GenBank/DDBJ whole genome shotgun (WGS) entry which is preliminary data.</text>
</comment>
<dbReference type="InterPro" id="IPR041519">
    <property type="entry name" value="HEPN_RiboL-PSP"/>
</dbReference>
<feature type="domain" description="RiboL-PSP-HEPN" evidence="1">
    <location>
        <begin position="20"/>
        <end position="173"/>
    </location>
</feature>
<protein>
    <recommendedName>
        <fullName evidence="1">RiboL-PSP-HEPN domain-containing protein</fullName>
    </recommendedName>
</protein>
<gene>
    <name evidence="2" type="ORF">D9O29_01340</name>
</gene>
<evidence type="ECO:0000313" key="3">
    <source>
        <dbReference type="Proteomes" id="UP000426772"/>
    </source>
</evidence>
<sequence>MPSSALGKFEGVMMRDVDRIIQTHSSIQNGTPGNMGLGHLTRAGVLLLCAAWELYIEEVIIESVKHSIDRCVSPDDLPDIVKKTISDYIRNSKHQLKPLTMAGDGWKVIYLEIAREWVTGLNTPKSNNINEGFHKILGIQNLSSSWTLGVKAINDFVTARGDVAHRGSDAGNIRMNVLSGTYKIQVCKCAIETDNALTTFLRSAFSPNVYPWNRRGV</sequence>
<evidence type="ECO:0000313" key="2">
    <source>
        <dbReference type="EMBL" id="TXL80772.1"/>
    </source>
</evidence>